<reference evidence="2 3" key="1">
    <citation type="submission" date="2020-08" db="EMBL/GenBank/DDBJ databases">
        <title>Genomic Encyclopedia of Type Strains, Phase IV (KMG-IV): sequencing the most valuable type-strain genomes for metagenomic binning, comparative biology and taxonomic classification.</title>
        <authorList>
            <person name="Goeker M."/>
        </authorList>
    </citation>
    <scope>NUCLEOTIDE SEQUENCE [LARGE SCALE GENOMIC DNA]</scope>
    <source>
        <strain evidence="2 3">DSM 25481</strain>
    </source>
</reference>
<feature type="domain" description="Nucleotide modification associated" evidence="1">
    <location>
        <begin position="1"/>
        <end position="195"/>
    </location>
</feature>
<accession>A0A7W6CYM5</accession>
<name>A0A7W6CYM5_9HYPH</name>
<sequence>MTAIRTYIVEHDLGFAPNPFWGACTLAACKPLIRKAAAQGDVIIGTTAARHGRGRLTYWMRVEEILSFDEYWHDDRFRRKKPHLAGSKIQRYGDNIYYKGNEGSYVQVDSFHSKEGGICAEDNYQNDLGTTDKVLISKEFTYWGRLAPIIPDELGEFVLPGVGQKWNFSPQQVADFLGWLSVLGPQGVQGFPADW</sequence>
<dbReference type="RefSeq" id="WP_183395360.1">
    <property type="nucleotide sequence ID" value="NZ_JACIDR010000003.1"/>
</dbReference>
<gene>
    <name evidence="2" type="ORF">GGR24_002165</name>
</gene>
<evidence type="ECO:0000313" key="2">
    <source>
        <dbReference type="EMBL" id="MBB3973495.1"/>
    </source>
</evidence>
<evidence type="ECO:0000313" key="3">
    <source>
        <dbReference type="Proteomes" id="UP000528964"/>
    </source>
</evidence>
<organism evidence="2 3">
    <name type="scientific">Hansschlegelia beijingensis</name>
    <dbReference type="NCBI Taxonomy" id="1133344"/>
    <lineage>
        <taxon>Bacteria</taxon>
        <taxon>Pseudomonadati</taxon>
        <taxon>Pseudomonadota</taxon>
        <taxon>Alphaproteobacteria</taxon>
        <taxon>Hyphomicrobiales</taxon>
        <taxon>Methylopilaceae</taxon>
        <taxon>Hansschlegelia</taxon>
    </lineage>
</organism>
<proteinExistence type="predicted"/>
<dbReference type="AlphaFoldDB" id="A0A7W6CYM5"/>
<evidence type="ECO:0000259" key="1">
    <source>
        <dbReference type="Pfam" id="PF18753"/>
    </source>
</evidence>
<protein>
    <recommendedName>
        <fullName evidence="1">Nucleotide modification associated domain-containing protein</fullName>
    </recommendedName>
</protein>
<dbReference type="EMBL" id="JACIDR010000003">
    <property type="protein sequence ID" value="MBB3973495.1"/>
    <property type="molecule type" value="Genomic_DNA"/>
</dbReference>
<comment type="caution">
    <text evidence="2">The sequence shown here is derived from an EMBL/GenBank/DDBJ whole genome shotgun (WGS) entry which is preliminary data.</text>
</comment>
<keyword evidence="3" id="KW-1185">Reference proteome</keyword>
<dbReference type="PROSITE" id="PS51257">
    <property type="entry name" value="PROKAR_LIPOPROTEIN"/>
    <property type="match status" value="1"/>
</dbReference>
<dbReference type="Proteomes" id="UP000528964">
    <property type="component" value="Unassembled WGS sequence"/>
</dbReference>
<dbReference type="InterPro" id="IPR041180">
    <property type="entry name" value="Nmad2"/>
</dbReference>
<dbReference type="Pfam" id="PF18753">
    <property type="entry name" value="Nmad2"/>
    <property type="match status" value="1"/>
</dbReference>